<accession>A0ABP6EFH2</accession>
<keyword evidence="1" id="KW-0472">Membrane</keyword>
<dbReference type="EMBL" id="BAAATE010000010">
    <property type="protein sequence ID" value="GAA2665158.1"/>
    <property type="molecule type" value="Genomic_DNA"/>
</dbReference>
<keyword evidence="1" id="KW-0812">Transmembrane</keyword>
<evidence type="ECO:0000313" key="2">
    <source>
        <dbReference type="EMBL" id="GAA2665158.1"/>
    </source>
</evidence>
<name>A0ABP6EFH2_9ACTN</name>
<evidence type="ECO:0000256" key="1">
    <source>
        <dbReference type="SAM" id="Phobius"/>
    </source>
</evidence>
<dbReference type="Proteomes" id="UP001501666">
    <property type="component" value="Unassembled WGS sequence"/>
</dbReference>
<feature type="transmembrane region" description="Helical" evidence="1">
    <location>
        <begin position="21"/>
        <end position="40"/>
    </location>
</feature>
<evidence type="ECO:0008006" key="4">
    <source>
        <dbReference type="Google" id="ProtNLM"/>
    </source>
</evidence>
<sequence>MVHNADSGMASDALVRAWRTFGQGAAVAALVSVGTVLTTLGSEPDWKGVLVSCGQAVLTAVVTYAHNKVRPAL</sequence>
<proteinExistence type="predicted"/>
<protein>
    <recommendedName>
        <fullName evidence="4">Holin</fullName>
    </recommendedName>
</protein>
<dbReference type="RefSeq" id="WP_346148626.1">
    <property type="nucleotide sequence ID" value="NZ_BAAATE010000010.1"/>
</dbReference>
<gene>
    <name evidence="2" type="ORF">GCM10010412_041220</name>
</gene>
<evidence type="ECO:0000313" key="3">
    <source>
        <dbReference type="Proteomes" id="UP001501666"/>
    </source>
</evidence>
<keyword evidence="3" id="KW-1185">Reference proteome</keyword>
<organism evidence="2 3">
    <name type="scientific">Nonomuraea recticatena</name>
    <dbReference type="NCBI Taxonomy" id="46178"/>
    <lineage>
        <taxon>Bacteria</taxon>
        <taxon>Bacillati</taxon>
        <taxon>Actinomycetota</taxon>
        <taxon>Actinomycetes</taxon>
        <taxon>Streptosporangiales</taxon>
        <taxon>Streptosporangiaceae</taxon>
        <taxon>Nonomuraea</taxon>
    </lineage>
</organism>
<comment type="caution">
    <text evidence="2">The sequence shown here is derived from an EMBL/GenBank/DDBJ whole genome shotgun (WGS) entry which is preliminary data.</text>
</comment>
<reference evidence="3" key="1">
    <citation type="journal article" date="2019" name="Int. J. Syst. Evol. Microbiol.">
        <title>The Global Catalogue of Microorganisms (GCM) 10K type strain sequencing project: providing services to taxonomists for standard genome sequencing and annotation.</title>
        <authorList>
            <consortium name="The Broad Institute Genomics Platform"/>
            <consortium name="The Broad Institute Genome Sequencing Center for Infectious Disease"/>
            <person name="Wu L."/>
            <person name="Ma J."/>
        </authorList>
    </citation>
    <scope>NUCLEOTIDE SEQUENCE [LARGE SCALE GENOMIC DNA]</scope>
    <source>
        <strain evidence="3">JCM 6835</strain>
    </source>
</reference>
<keyword evidence="1" id="KW-1133">Transmembrane helix</keyword>